<dbReference type="Proteomes" id="UP000562984">
    <property type="component" value="Unassembled WGS sequence"/>
</dbReference>
<organism evidence="2 3">
    <name type="scientific">Nakamurella aerolata</name>
    <dbReference type="NCBI Taxonomy" id="1656892"/>
    <lineage>
        <taxon>Bacteria</taxon>
        <taxon>Bacillati</taxon>
        <taxon>Actinomycetota</taxon>
        <taxon>Actinomycetes</taxon>
        <taxon>Nakamurellales</taxon>
        <taxon>Nakamurellaceae</taxon>
        <taxon>Nakamurella</taxon>
    </lineage>
</organism>
<evidence type="ECO:0000313" key="2">
    <source>
        <dbReference type="EMBL" id="NNG36824.1"/>
    </source>
</evidence>
<name>A0A849A779_9ACTN</name>
<protein>
    <submittedName>
        <fullName evidence="2">Uncharacterized protein</fullName>
    </submittedName>
</protein>
<evidence type="ECO:0000313" key="3">
    <source>
        <dbReference type="Proteomes" id="UP000562984"/>
    </source>
</evidence>
<dbReference type="EMBL" id="JABEND010000008">
    <property type="protein sequence ID" value="NNG36824.1"/>
    <property type="molecule type" value="Genomic_DNA"/>
</dbReference>
<dbReference type="RefSeq" id="WP_171200514.1">
    <property type="nucleotide sequence ID" value="NZ_JABEND010000008.1"/>
</dbReference>
<keyword evidence="3" id="KW-1185">Reference proteome</keyword>
<evidence type="ECO:0000256" key="1">
    <source>
        <dbReference type="SAM" id="Phobius"/>
    </source>
</evidence>
<proteinExistence type="predicted"/>
<accession>A0A849A779</accession>
<keyword evidence="1" id="KW-0812">Transmembrane</keyword>
<gene>
    <name evidence="2" type="ORF">HKD39_14095</name>
</gene>
<keyword evidence="1" id="KW-0472">Membrane</keyword>
<feature type="transmembrane region" description="Helical" evidence="1">
    <location>
        <begin position="51"/>
        <end position="70"/>
    </location>
</feature>
<comment type="caution">
    <text evidence="2">The sequence shown here is derived from an EMBL/GenBank/DDBJ whole genome shotgun (WGS) entry which is preliminary data.</text>
</comment>
<keyword evidence="1" id="KW-1133">Transmembrane helix</keyword>
<reference evidence="2 3" key="1">
    <citation type="submission" date="2020-05" db="EMBL/GenBank/DDBJ databases">
        <title>Nakamurella sp. DB0629 isolated from air conditioner.</title>
        <authorList>
            <person name="Kim D.H."/>
            <person name="Kim D.-U."/>
        </authorList>
    </citation>
    <scope>NUCLEOTIDE SEQUENCE [LARGE SCALE GENOMIC DNA]</scope>
    <source>
        <strain evidence="2 3">DB0629</strain>
    </source>
</reference>
<feature type="transmembrane region" description="Helical" evidence="1">
    <location>
        <begin position="76"/>
        <end position="93"/>
    </location>
</feature>
<feature type="transmembrane region" description="Helical" evidence="1">
    <location>
        <begin position="6"/>
        <end position="30"/>
    </location>
</feature>
<dbReference type="AlphaFoldDB" id="A0A849A779"/>
<sequence>METVIGIIAFIVTLVGVLAALGYTGYLYQLQRVAQQRAGGEAAIARVRKRMPVSLGASGAAILGLLLTMGGIPLDVVGIILGGGAGLFAAGQLKQANKQL</sequence>